<dbReference type="PANTHER" id="PTHR10383">
    <property type="entry name" value="SERINE INCORPORATOR"/>
    <property type="match status" value="1"/>
</dbReference>
<comment type="subcellular location">
    <subcellularLocation>
        <location evidence="1">Membrane</location>
        <topology evidence="1">Multi-pass membrane protein</topology>
    </subcellularLocation>
</comment>
<feature type="transmembrane region" description="Helical" evidence="7">
    <location>
        <begin position="331"/>
        <end position="352"/>
    </location>
</feature>
<keyword evidence="10" id="KW-1185">Reference proteome</keyword>
<dbReference type="PANTHER" id="PTHR10383:SF9">
    <property type="entry name" value="SERINE INCORPORATOR, ISOFORM F"/>
    <property type="match status" value="1"/>
</dbReference>
<dbReference type="RefSeq" id="XP_005790431.1">
    <property type="nucleotide sequence ID" value="XM_005790374.1"/>
</dbReference>
<feature type="transmembrane region" description="Helical" evidence="7">
    <location>
        <begin position="389"/>
        <end position="408"/>
    </location>
</feature>
<dbReference type="AlphaFoldDB" id="A0A0D3KQG7"/>
<evidence type="ECO:0000256" key="3">
    <source>
        <dbReference type="ARBA" id="ARBA00022692"/>
    </source>
</evidence>
<evidence type="ECO:0000256" key="8">
    <source>
        <dbReference type="SAM" id="SignalP"/>
    </source>
</evidence>
<feature type="transmembrane region" description="Helical" evidence="7">
    <location>
        <begin position="277"/>
        <end position="293"/>
    </location>
</feature>
<comment type="similarity">
    <text evidence="2">Belongs to the TDE1 family.</text>
</comment>
<feature type="chain" id="PRO_5044291899" evidence="8">
    <location>
        <begin position="19"/>
        <end position="420"/>
    </location>
</feature>
<feature type="transmembrane region" description="Helical" evidence="7">
    <location>
        <begin position="117"/>
        <end position="136"/>
    </location>
</feature>
<dbReference type="KEGG" id="ehx:EMIHUDRAFT_351597"/>
<reference evidence="9" key="2">
    <citation type="submission" date="2024-10" db="UniProtKB">
        <authorList>
            <consortium name="EnsemblProtists"/>
        </authorList>
    </citation>
    <scope>IDENTIFICATION</scope>
</reference>
<evidence type="ECO:0000256" key="7">
    <source>
        <dbReference type="SAM" id="Phobius"/>
    </source>
</evidence>
<evidence type="ECO:0000256" key="6">
    <source>
        <dbReference type="SAM" id="MobiDB-lite"/>
    </source>
</evidence>
<evidence type="ECO:0000256" key="2">
    <source>
        <dbReference type="ARBA" id="ARBA00006665"/>
    </source>
</evidence>
<feature type="compositionally biased region" description="Polar residues" evidence="6">
    <location>
        <begin position="299"/>
        <end position="309"/>
    </location>
</feature>
<feature type="signal peptide" evidence="8">
    <location>
        <begin position="1"/>
        <end position="18"/>
    </location>
</feature>
<keyword evidence="8" id="KW-0732">Signal</keyword>
<dbReference type="InterPro" id="IPR005016">
    <property type="entry name" value="TDE1/TMS"/>
</dbReference>
<feature type="transmembrane region" description="Helical" evidence="7">
    <location>
        <begin position="142"/>
        <end position="160"/>
    </location>
</feature>
<evidence type="ECO:0000256" key="1">
    <source>
        <dbReference type="ARBA" id="ARBA00004141"/>
    </source>
</evidence>
<keyword evidence="5 7" id="KW-0472">Membrane</keyword>
<proteinExistence type="inferred from homology"/>
<dbReference type="GO" id="GO:0016020">
    <property type="term" value="C:membrane"/>
    <property type="evidence" value="ECO:0007669"/>
    <property type="project" value="UniProtKB-SubCell"/>
</dbReference>
<feature type="transmembrane region" description="Helical" evidence="7">
    <location>
        <begin position="236"/>
        <end position="257"/>
    </location>
</feature>
<evidence type="ECO:0000313" key="10">
    <source>
        <dbReference type="Proteomes" id="UP000013827"/>
    </source>
</evidence>
<feature type="region of interest" description="Disordered" evidence="6">
    <location>
        <begin position="299"/>
        <end position="322"/>
    </location>
</feature>
<dbReference type="HOGENOM" id="CLU_654594_0_0_1"/>
<evidence type="ECO:0000256" key="5">
    <source>
        <dbReference type="ARBA" id="ARBA00023136"/>
    </source>
</evidence>
<evidence type="ECO:0000313" key="9">
    <source>
        <dbReference type="EnsemblProtists" id="EOD38002"/>
    </source>
</evidence>
<keyword evidence="4 7" id="KW-1133">Transmembrane helix</keyword>
<dbReference type="Pfam" id="PF03348">
    <property type="entry name" value="Serinc"/>
    <property type="match status" value="2"/>
</dbReference>
<dbReference type="Proteomes" id="UP000013827">
    <property type="component" value="Unassembled WGS sequence"/>
</dbReference>
<feature type="transmembrane region" description="Helical" evidence="7">
    <location>
        <begin position="34"/>
        <end position="52"/>
    </location>
</feature>
<dbReference type="GeneID" id="17283272"/>
<dbReference type="eggNOG" id="KOG2592">
    <property type="taxonomic scope" value="Eukaryota"/>
</dbReference>
<reference evidence="10" key="1">
    <citation type="journal article" date="2013" name="Nature">
        <title>Pan genome of the phytoplankton Emiliania underpins its global distribution.</title>
        <authorList>
            <person name="Read B.A."/>
            <person name="Kegel J."/>
            <person name="Klute M.J."/>
            <person name="Kuo A."/>
            <person name="Lefebvre S.C."/>
            <person name="Maumus F."/>
            <person name="Mayer C."/>
            <person name="Miller J."/>
            <person name="Monier A."/>
            <person name="Salamov A."/>
            <person name="Young J."/>
            <person name="Aguilar M."/>
            <person name="Claverie J.M."/>
            <person name="Frickenhaus S."/>
            <person name="Gonzalez K."/>
            <person name="Herman E.K."/>
            <person name="Lin Y.C."/>
            <person name="Napier J."/>
            <person name="Ogata H."/>
            <person name="Sarno A.F."/>
            <person name="Shmutz J."/>
            <person name="Schroeder D."/>
            <person name="de Vargas C."/>
            <person name="Verret F."/>
            <person name="von Dassow P."/>
            <person name="Valentin K."/>
            <person name="Van de Peer Y."/>
            <person name="Wheeler G."/>
            <person name="Dacks J.B."/>
            <person name="Delwiche C.F."/>
            <person name="Dyhrman S.T."/>
            <person name="Glockner G."/>
            <person name="John U."/>
            <person name="Richards T."/>
            <person name="Worden A.Z."/>
            <person name="Zhang X."/>
            <person name="Grigoriev I.V."/>
            <person name="Allen A.E."/>
            <person name="Bidle K."/>
            <person name="Borodovsky M."/>
            <person name="Bowler C."/>
            <person name="Brownlee C."/>
            <person name="Cock J.M."/>
            <person name="Elias M."/>
            <person name="Gladyshev V.N."/>
            <person name="Groth M."/>
            <person name="Guda C."/>
            <person name="Hadaegh A."/>
            <person name="Iglesias-Rodriguez M.D."/>
            <person name="Jenkins J."/>
            <person name="Jones B.M."/>
            <person name="Lawson T."/>
            <person name="Leese F."/>
            <person name="Lindquist E."/>
            <person name="Lobanov A."/>
            <person name="Lomsadze A."/>
            <person name="Malik S.B."/>
            <person name="Marsh M.E."/>
            <person name="Mackinder L."/>
            <person name="Mock T."/>
            <person name="Mueller-Roeber B."/>
            <person name="Pagarete A."/>
            <person name="Parker M."/>
            <person name="Probert I."/>
            <person name="Quesneville H."/>
            <person name="Raines C."/>
            <person name="Rensing S.A."/>
            <person name="Riano-Pachon D.M."/>
            <person name="Richier S."/>
            <person name="Rokitta S."/>
            <person name="Shiraiwa Y."/>
            <person name="Soanes D.M."/>
            <person name="van der Giezen M."/>
            <person name="Wahlund T.M."/>
            <person name="Williams B."/>
            <person name="Wilson W."/>
            <person name="Wolfe G."/>
            <person name="Wurch L.L."/>
        </authorList>
    </citation>
    <scope>NUCLEOTIDE SEQUENCE</scope>
</reference>
<dbReference type="EnsemblProtists" id="EOD38002">
    <property type="protein sequence ID" value="EOD38002"/>
    <property type="gene ID" value="EMIHUDRAFT_351597"/>
</dbReference>
<name>A0A0D3KQG7_EMIH1</name>
<dbReference type="PaxDb" id="2903-EOD38002"/>
<sequence>MAASCCGSLLASCCGALACKACGCACITTSRAASVAYILLLSLFVLCALAFGSGGGDIVLFGSGYNSTAEGWLEHMKEQAMSSASSSAESFWNDRFWCNRGTRTGGSSAAPTRLLHLPLLLCAMALLTCGTTKFGARAHRGFWIAKICLLLSLLVTTLFLDNSVLQGYREFARYASFAFLLLQALPISPPGSSMTRKSLLAIGSSECPAQQTIISLTLIACVVLSVLSCSKIAPHGTLLTSAAVTAYATFLCYSALASHPDDGCNPFSHRRHSALDIVVGLLVALAGTAWNATSTKNQVIGSDSASPNEQPLDPNAEKEAPAYDEMEEESWWYYHLMMATCALYLSMLLTGWSTEPAYIDGVPTAVGTIDTYDAASYSVGLPSFWVKVVSQWICLLLYSWTLLAPYLLRDHRDFGIEFDF</sequence>
<protein>
    <submittedName>
        <fullName evidence="9">Uncharacterized protein</fullName>
    </submittedName>
</protein>
<accession>A0A0D3KQG7</accession>
<feature type="transmembrane region" description="Helical" evidence="7">
    <location>
        <begin position="209"/>
        <end position="229"/>
    </location>
</feature>
<keyword evidence="3 7" id="KW-0812">Transmembrane</keyword>
<organism evidence="9 10">
    <name type="scientific">Emiliania huxleyi (strain CCMP1516)</name>
    <dbReference type="NCBI Taxonomy" id="280463"/>
    <lineage>
        <taxon>Eukaryota</taxon>
        <taxon>Haptista</taxon>
        <taxon>Haptophyta</taxon>
        <taxon>Prymnesiophyceae</taxon>
        <taxon>Isochrysidales</taxon>
        <taxon>Noelaerhabdaceae</taxon>
        <taxon>Emiliania</taxon>
    </lineage>
</organism>
<evidence type="ECO:0000256" key="4">
    <source>
        <dbReference type="ARBA" id="ARBA00022989"/>
    </source>
</evidence>